<reference evidence="3 4" key="1">
    <citation type="submission" date="2015-04" db="EMBL/GenBank/DDBJ databases">
        <title>Complete genome sequence of Schizopora paradoxa KUC8140, a cosmopolitan wood degrader in East Asia.</title>
        <authorList>
            <consortium name="DOE Joint Genome Institute"/>
            <person name="Min B."/>
            <person name="Park H."/>
            <person name="Jang Y."/>
            <person name="Kim J.-J."/>
            <person name="Kim K.H."/>
            <person name="Pangilinan J."/>
            <person name="Lipzen A."/>
            <person name="Riley R."/>
            <person name="Grigoriev I.V."/>
            <person name="Spatafora J.W."/>
            <person name="Choi I.-G."/>
        </authorList>
    </citation>
    <scope>NUCLEOTIDE SEQUENCE [LARGE SCALE GENOMIC DNA]</scope>
    <source>
        <strain evidence="3 4">KUC8140</strain>
    </source>
</reference>
<keyword evidence="1" id="KW-0472">Membrane</keyword>
<evidence type="ECO:0000313" key="3">
    <source>
        <dbReference type="EMBL" id="KLO15384.1"/>
    </source>
</evidence>
<protein>
    <recommendedName>
        <fullName evidence="5">MARVEL domain-containing protein</fullName>
    </recommendedName>
</protein>
<evidence type="ECO:0008006" key="5">
    <source>
        <dbReference type="Google" id="ProtNLM"/>
    </source>
</evidence>
<keyword evidence="4" id="KW-1185">Reference proteome</keyword>
<dbReference type="OrthoDB" id="3227739at2759"/>
<keyword evidence="1" id="KW-1133">Transmembrane helix</keyword>
<dbReference type="AlphaFoldDB" id="A0A0H2RU39"/>
<dbReference type="Proteomes" id="UP000053477">
    <property type="component" value="Unassembled WGS sequence"/>
</dbReference>
<feature type="signal peptide" evidence="2">
    <location>
        <begin position="1"/>
        <end position="24"/>
    </location>
</feature>
<keyword evidence="2" id="KW-0732">Signal</keyword>
<dbReference type="STRING" id="27342.A0A0H2RU39"/>
<dbReference type="EMBL" id="KQ085930">
    <property type="protein sequence ID" value="KLO15384.1"/>
    <property type="molecule type" value="Genomic_DNA"/>
</dbReference>
<evidence type="ECO:0000256" key="1">
    <source>
        <dbReference type="SAM" id="Phobius"/>
    </source>
</evidence>
<evidence type="ECO:0000313" key="4">
    <source>
        <dbReference type="Proteomes" id="UP000053477"/>
    </source>
</evidence>
<accession>A0A0H2RU39</accession>
<evidence type="ECO:0000256" key="2">
    <source>
        <dbReference type="SAM" id="SignalP"/>
    </source>
</evidence>
<dbReference type="InParanoid" id="A0A0H2RU39"/>
<feature type="transmembrane region" description="Helical" evidence="1">
    <location>
        <begin position="82"/>
        <end position="99"/>
    </location>
</feature>
<feature type="transmembrane region" description="Helical" evidence="1">
    <location>
        <begin position="40"/>
        <end position="61"/>
    </location>
</feature>
<sequence length="169" mass="18059">MYAVARPFLLALLWLAALAELVLTADRLHHTQSLAGFHESIVIALLVTSVLTLLWVPYALITSLGRNGLARGSVRSGLLHEAGGGLILWFMWLVCAAIYTNDIPAKRFCGVGTQCDLLIAIQALAWISFGLLTLYKIMLLMHASAHGVIGGGRAGTRGDGLGDKPIGRV</sequence>
<keyword evidence="1" id="KW-0812">Transmembrane</keyword>
<proteinExistence type="predicted"/>
<name>A0A0H2RU39_9AGAM</name>
<gene>
    <name evidence="3" type="ORF">SCHPADRAFT_927202</name>
</gene>
<organism evidence="3 4">
    <name type="scientific">Schizopora paradoxa</name>
    <dbReference type="NCBI Taxonomy" id="27342"/>
    <lineage>
        <taxon>Eukaryota</taxon>
        <taxon>Fungi</taxon>
        <taxon>Dikarya</taxon>
        <taxon>Basidiomycota</taxon>
        <taxon>Agaricomycotina</taxon>
        <taxon>Agaricomycetes</taxon>
        <taxon>Hymenochaetales</taxon>
        <taxon>Schizoporaceae</taxon>
        <taxon>Schizopora</taxon>
    </lineage>
</organism>
<feature type="transmembrane region" description="Helical" evidence="1">
    <location>
        <begin position="119"/>
        <end position="137"/>
    </location>
</feature>
<feature type="chain" id="PRO_5005201791" description="MARVEL domain-containing protein" evidence="2">
    <location>
        <begin position="25"/>
        <end position="169"/>
    </location>
</feature>